<dbReference type="EMBL" id="JX901189">
    <property type="protein sequence ID" value="AGI12333.1"/>
    <property type="molecule type" value="Genomic_DNA"/>
</dbReference>
<gene>
    <name evidence="1" type="ORF">FF47_61</name>
</gene>
<dbReference type="OrthoDB" id="33598at10239"/>
<proteinExistence type="predicted"/>
<evidence type="ECO:0000313" key="2">
    <source>
        <dbReference type="Proteomes" id="UP000012168"/>
    </source>
</evidence>
<keyword evidence="2" id="KW-1185">Reference proteome</keyword>
<sequence length="156" mass="17832">MSSAEDFVPLGLIGEITLPGDDTTIEPFGGQTLEHRHSTPEARAVQAIVDRVQYKIDWWFTVMENYMLGYPALKIVSAPVHDSYHPGNTQMARVEMMHPIPHGIADWPLKQQVYWIQECIRAMELHEMDEWLKIDGVMLHDPHSGKKWEPADAVTD</sequence>
<protein>
    <submittedName>
        <fullName evidence="1">Uncharacterized protein</fullName>
    </submittedName>
</protein>
<evidence type="ECO:0000313" key="1">
    <source>
        <dbReference type="EMBL" id="AGI12333.1"/>
    </source>
</evidence>
<organism evidence="1 2">
    <name type="scientific">Mycobacterium phage FF47</name>
    <dbReference type="NCBI Taxonomy" id="1305710"/>
    <lineage>
        <taxon>Viruses</taxon>
        <taxon>Duplodnaviria</taxon>
        <taxon>Heunggongvirae</taxon>
        <taxon>Uroviricota</taxon>
        <taxon>Caudoviricetes</taxon>
        <taxon>Mapvirus</taxon>
        <taxon>Mapvirus Ff47</taxon>
    </lineage>
</organism>
<dbReference type="KEGG" id="vg:15302107"/>
<dbReference type="GeneID" id="15302107"/>
<accession>M4W8I8</accession>
<dbReference type="RefSeq" id="YP_007869990.1">
    <property type="nucleotide sequence ID" value="NC_021063.1"/>
</dbReference>
<name>M4W8I8_9CAUD</name>
<reference evidence="1 2" key="1">
    <citation type="journal article" date="2014" name="Arch. Virol.">
        <title>Isolation and characterization of a novel bacteriophage against Mycobacterium avium subspecies paratuberculosis.</title>
        <authorList>
            <person name="Basra S."/>
            <person name="Anany H."/>
            <person name="Brovko L."/>
            <person name="Kropinski A.M."/>
            <person name="Griffiths M.W."/>
        </authorList>
    </citation>
    <scope>NUCLEOTIDE SEQUENCE [LARGE SCALE GENOMIC DNA]</scope>
</reference>
<dbReference type="Proteomes" id="UP000012168">
    <property type="component" value="Segment"/>
</dbReference>